<proteinExistence type="predicted"/>
<evidence type="ECO:0000313" key="2">
    <source>
        <dbReference type="EMBL" id="CAH2098081.1"/>
    </source>
</evidence>
<accession>A0AAU9UGC2</accession>
<dbReference type="EMBL" id="CAKOGL010000019">
    <property type="protein sequence ID" value="CAH2098081.1"/>
    <property type="molecule type" value="Genomic_DNA"/>
</dbReference>
<sequence length="174" mass="20175">MSSRSKKIMELINSTTYPSRDDTEAQIQDPILNPDLSQSPIQYNTSDSNKVVFDIDKDSSVQNVAVDVAEDWGYNFNKTEDKNILSWNDIKVIKVIKSEPFSFYVKTSYNKDAEFEKINVRNKRKKLNPISELTTVKAYTGKQKLGENKKKDLKELLDKNLIPNFYKDFYDTIL</sequence>
<dbReference type="AlphaFoldDB" id="A0AAU9UGC2"/>
<name>A0AAU9UGC2_EUPED</name>
<comment type="caution">
    <text evidence="2">The sequence shown here is derived from an EMBL/GenBank/DDBJ whole genome shotgun (WGS) entry which is preliminary data.</text>
</comment>
<dbReference type="Proteomes" id="UP001153954">
    <property type="component" value="Unassembled WGS sequence"/>
</dbReference>
<evidence type="ECO:0000313" key="3">
    <source>
        <dbReference type="Proteomes" id="UP001153954"/>
    </source>
</evidence>
<dbReference type="EMBL" id="CAKOGL010000004">
    <property type="protein sequence ID" value="CAH2085223.1"/>
    <property type="molecule type" value="Genomic_DNA"/>
</dbReference>
<reference evidence="2" key="1">
    <citation type="submission" date="2022-03" db="EMBL/GenBank/DDBJ databases">
        <authorList>
            <person name="Tunstrom K."/>
        </authorList>
    </citation>
    <scope>NUCLEOTIDE SEQUENCE</scope>
</reference>
<keyword evidence="3" id="KW-1185">Reference proteome</keyword>
<evidence type="ECO:0000313" key="1">
    <source>
        <dbReference type="EMBL" id="CAH2085223.1"/>
    </source>
</evidence>
<protein>
    <submittedName>
        <fullName evidence="2">Uncharacterized protein</fullName>
    </submittedName>
</protein>
<gene>
    <name evidence="2" type="ORF">EEDITHA_LOCUS13235</name>
    <name evidence="1" type="ORF">EEDITHA_LOCUS1723</name>
</gene>
<organism evidence="2 3">
    <name type="scientific">Euphydryas editha</name>
    <name type="common">Edith's checkerspot</name>
    <dbReference type="NCBI Taxonomy" id="104508"/>
    <lineage>
        <taxon>Eukaryota</taxon>
        <taxon>Metazoa</taxon>
        <taxon>Ecdysozoa</taxon>
        <taxon>Arthropoda</taxon>
        <taxon>Hexapoda</taxon>
        <taxon>Insecta</taxon>
        <taxon>Pterygota</taxon>
        <taxon>Neoptera</taxon>
        <taxon>Endopterygota</taxon>
        <taxon>Lepidoptera</taxon>
        <taxon>Glossata</taxon>
        <taxon>Ditrysia</taxon>
        <taxon>Papilionoidea</taxon>
        <taxon>Nymphalidae</taxon>
        <taxon>Nymphalinae</taxon>
        <taxon>Euphydryas</taxon>
    </lineage>
</organism>